<reference evidence="4 5" key="1">
    <citation type="submission" date="2020-08" db="EMBL/GenBank/DDBJ databases">
        <title>Genomic Encyclopedia of Type Strains, Phase III (KMG-III): the genomes of soil and plant-associated and newly described type strains.</title>
        <authorList>
            <person name="Whitman W."/>
        </authorList>
    </citation>
    <scope>NUCLEOTIDE SEQUENCE [LARGE SCALE GENOMIC DNA]</scope>
    <source>
        <strain evidence="4 5">CECT 8897</strain>
    </source>
</reference>
<evidence type="ECO:0000259" key="2">
    <source>
        <dbReference type="PROSITE" id="PS50110"/>
    </source>
</evidence>
<feature type="domain" description="HTH LytTR-type" evidence="3">
    <location>
        <begin position="150"/>
        <end position="253"/>
    </location>
</feature>
<dbReference type="RefSeq" id="WP_183439642.1">
    <property type="nucleotide sequence ID" value="NZ_JACHXD010000002.1"/>
</dbReference>
<dbReference type="Gene3D" id="3.40.50.2300">
    <property type="match status" value="1"/>
</dbReference>
<comment type="caution">
    <text evidence="4">The sequence shown here is derived from an EMBL/GenBank/DDBJ whole genome shotgun (WGS) entry which is preliminary data.</text>
</comment>
<dbReference type="GO" id="GO:0000156">
    <property type="term" value="F:phosphorelay response regulator activity"/>
    <property type="evidence" value="ECO:0007669"/>
    <property type="project" value="InterPro"/>
</dbReference>
<dbReference type="Proteomes" id="UP000541535">
    <property type="component" value="Unassembled WGS sequence"/>
</dbReference>
<dbReference type="SMART" id="SM00448">
    <property type="entry name" value="REC"/>
    <property type="match status" value="1"/>
</dbReference>
<evidence type="ECO:0000256" key="1">
    <source>
        <dbReference type="PROSITE-ProRule" id="PRU00169"/>
    </source>
</evidence>
<dbReference type="Gene3D" id="2.40.50.1020">
    <property type="entry name" value="LytTr DNA-binding domain"/>
    <property type="match status" value="1"/>
</dbReference>
<proteinExistence type="predicted"/>
<name>A0A7W5FSK9_9BURK</name>
<feature type="modified residue" description="4-aspartylphosphate" evidence="1">
    <location>
        <position position="53"/>
    </location>
</feature>
<dbReference type="InterPro" id="IPR046947">
    <property type="entry name" value="LytR-like"/>
</dbReference>
<gene>
    <name evidence="4" type="ORF">FHS03_000693</name>
</gene>
<dbReference type="SUPFAM" id="SSF52172">
    <property type="entry name" value="CheY-like"/>
    <property type="match status" value="1"/>
</dbReference>
<dbReference type="EMBL" id="JACHXD010000002">
    <property type="protein sequence ID" value="MBB3117667.1"/>
    <property type="molecule type" value="Genomic_DNA"/>
</dbReference>
<dbReference type="PANTHER" id="PTHR37299">
    <property type="entry name" value="TRANSCRIPTIONAL REGULATOR-RELATED"/>
    <property type="match status" value="1"/>
</dbReference>
<dbReference type="PANTHER" id="PTHR37299:SF1">
    <property type="entry name" value="STAGE 0 SPORULATION PROTEIN A HOMOLOG"/>
    <property type="match status" value="1"/>
</dbReference>
<dbReference type="GO" id="GO:0003677">
    <property type="term" value="F:DNA binding"/>
    <property type="evidence" value="ECO:0007669"/>
    <property type="project" value="UniProtKB-KW"/>
</dbReference>
<evidence type="ECO:0000259" key="3">
    <source>
        <dbReference type="PROSITE" id="PS50930"/>
    </source>
</evidence>
<feature type="domain" description="Response regulatory" evidence="2">
    <location>
        <begin position="2"/>
        <end position="116"/>
    </location>
</feature>
<evidence type="ECO:0000313" key="4">
    <source>
        <dbReference type="EMBL" id="MBB3117667.1"/>
    </source>
</evidence>
<dbReference type="PROSITE" id="PS50930">
    <property type="entry name" value="HTH_LYTTR"/>
    <property type="match status" value="1"/>
</dbReference>
<accession>A0A7W5FSK9</accession>
<dbReference type="Pfam" id="PF00072">
    <property type="entry name" value="Response_reg"/>
    <property type="match status" value="1"/>
</dbReference>
<dbReference type="Pfam" id="PF04397">
    <property type="entry name" value="LytTR"/>
    <property type="match status" value="1"/>
</dbReference>
<keyword evidence="4" id="KW-0238">DNA-binding</keyword>
<keyword evidence="5" id="KW-1185">Reference proteome</keyword>
<dbReference type="InterPro" id="IPR011006">
    <property type="entry name" value="CheY-like_superfamily"/>
</dbReference>
<protein>
    <submittedName>
        <fullName evidence="4">DNA-binding LytR/AlgR family response regulator</fullName>
    </submittedName>
</protein>
<dbReference type="InterPro" id="IPR001789">
    <property type="entry name" value="Sig_transdc_resp-reg_receiver"/>
</dbReference>
<dbReference type="SMART" id="SM00850">
    <property type="entry name" value="LytTR"/>
    <property type="match status" value="1"/>
</dbReference>
<dbReference type="InterPro" id="IPR007492">
    <property type="entry name" value="LytTR_DNA-bd_dom"/>
</dbReference>
<sequence length="253" mass="27796">MRALIVDDEAPGRSNVRLALAEHAQWQVAGECDSAEAARGALAAGGIELVFLDIQMPGSSGLALARELCETAAPPLIVFVTAYDRYAIEAFDVHALDYLLKPFDDQRFAQTLMRAQAMLEQKQQAGYAQAVRSCLGGTQGQPNGGYAYHLNIRSVGRIERVELNEVRWLEAAGNYVQLHLAQRQVLHRMPLSRLEQMLDPAQFLRVHRGAIVRREECARFSATGEGGGVLHLRCGAQVAVSERYLPALRGLFG</sequence>
<organism evidence="4 5">
    <name type="scientific">Pseudoduganella violacea</name>
    <dbReference type="NCBI Taxonomy" id="1715466"/>
    <lineage>
        <taxon>Bacteria</taxon>
        <taxon>Pseudomonadati</taxon>
        <taxon>Pseudomonadota</taxon>
        <taxon>Betaproteobacteria</taxon>
        <taxon>Burkholderiales</taxon>
        <taxon>Oxalobacteraceae</taxon>
        <taxon>Telluria group</taxon>
        <taxon>Pseudoduganella</taxon>
    </lineage>
</organism>
<dbReference type="PROSITE" id="PS50110">
    <property type="entry name" value="RESPONSE_REGULATORY"/>
    <property type="match status" value="1"/>
</dbReference>
<keyword evidence="1" id="KW-0597">Phosphoprotein</keyword>
<evidence type="ECO:0000313" key="5">
    <source>
        <dbReference type="Proteomes" id="UP000541535"/>
    </source>
</evidence>
<dbReference type="AlphaFoldDB" id="A0A7W5FSK9"/>